<keyword evidence="4" id="KW-0336">GPI-anchor</keyword>
<evidence type="ECO:0000259" key="11">
    <source>
        <dbReference type="SMART" id="SM00499"/>
    </source>
</evidence>
<evidence type="ECO:0000256" key="10">
    <source>
        <dbReference type="SAM" id="SignalP"/>
    </source>
</evidence>
<dbReference type="Proteomes" id="UP001443914">
    <property type="component" value="Unassembled WGS sequence"/>
</dbReference>
<protein>
    <recommendedName>
        <fullName evidence="11">Bifunctional inhibitor/plant lipid transfer protein/seed storage helical domain-containing protein</fullName>
    </recommendedName>
</protein>
<feature type="signal peptide" evidence="10">
    <location>
        <begin position="1"/>
        <end position="19"/>
    </location>
</feature>
<organism evidence="12 13">
    <name type="scientific">Saponaria officinalis</name>
    <name type="common">Common soapwort</name>
    <name type="synonym">Lychnis saponaria</name>
    <dbReference type="NCBI Taxonomy" id="3572"/>
    <lineage>
        <taxon>Eukaryota</taxon>
        <taxon>Viridiplantae</taxon>
        <taxon>Streptophyta</taxon>
        <taxon>Embryophyta</taxon>
        <taxon>Tracheophyta</taxon>
        <taxon>Spermatophyta</taxon>
        <taxon>Magnoliopsida</taxon>
        <taxon>eudicotyledons</taxon>
        <taxon>Gunneridae</taxon>
        <taxon>Pentapetalae</taxon>
        <taxon>Caryophyllales</taxon>
        <taxon>Caryophyllaceae</taxon>
        <taxon>Caryophylleae</taxon>
        <taxon>Saponaria</taxon>
    </lineage>
</organism>
<keyword evidence="5 10" id="KW-0732">Signal</keyword>
<accession>A0AAW1GIV3</accession>
<feature type="chain" id="PRO_5043530853" description="Bifunctional inhibitor/plant lipid transfer protein/seed storage helical domain-containing protein" evidence="10">
    <location>
        <begin position="20"/>
        <end position="206"/>
    </location>
</feature>
<evidence type="ECO:0000256" key="3">
    <source>
        <dbReference type="ARBA" id="ARBA00022475"/>
    </source>
</evidence>
<dbReference type="InterPro" id="IPR036312">
    <property type="entry name" value="Bifun_inhib/LTP/seed_sf"/>
</dbReference>
<evidence type="ECO:0000256" key="2">
    <source>
        <dbReference type="ARBA" id="ARBA00009748"/>
    </source>
</evidence>
<comment type="caution">
    <text evidence="12">The sequence shown here is derived from an EMBL/GenBank/DDBJ whole genome shotgun (WGS) entry which is preliminary data.</text>
</comment>
<comment type="subcellular location">
    <subcellularLocation>
        <location evidence="1">Cell membrane</location>
        <topology evidence="1">Lipid-anchor</topology>
        <topology evidence="1">GPI-anchor</topology>
    </subcellularLocation>
</comment>
<feature type="domain" description="Bifunctional inhibitor/plant lipid transfer protein/seed storage helical" evidence="11">
    <location>
        <begin position="26"/>
        <end position="107"/>
    </location>
</feature>
<keyword evidence="13" id="KW-1185">Reference proteome</keyword>
<feature type="compositionally biased region" description="Low complexity" evidence="9">
    <location>
        <begin position="166"/>
        <end position="185"/>
    </location>
</feature>
<dbReference type="GO" id="GO:0098552">
    <property type="term" value="C:side of membrane"/>
    <property type="evidence" value="ECO:0007669"/>
    <property type="project" value="UniProtKB-KW"/>
</dbReference>
<name>A0AAW1GIV3_SAPOF</name>
<keyword evidence="7" id="KW-0325">Glycoprotein</keyword>
<keyword evidence="6" id="KW-1015">Disulfide bond</keyword>
<evidence type="ECO:0000256" key="6">
    <source>
        <dbReference type="ARBA" id="ARBA00023157"/>
    </source>
</evidence>
<gene>
    <name evidence="12" type="ORF">RND81_14G033500</name>
</gene>
<keyword evidence="8" id="KW-0449">Lipoprotein</keyword>
<evidence type="ECO:0000256" key="1">
    <source>
        <dbReference type="ARBA" id="ARBA00004609"/>
    </source>
</evidence>
<dbReference type="EMBL" id="JBDFQZ010000014">
    <property type="protein sequence ID" value="KAK9664325.1"/>
    <property type="molecule type" value="Genomic_DNA"/>
</dbReference>
<evidence type="ECO:0000313" key="13">
    <source>
        <dbReference type="Proteomes" id="UP001443914"/>
    </source>
</evidence>
<evidence type="ECO:0000256" key="7">
    <source>
        <dbReference type="ARBA" id="ARBA00023180"/>
    </source>
</evidence>
<dbReference type="PANTHER" id="PTHR33044">
    <property type="entry name" value="BIFUNCTIONAL INHIBITOR/LIPID-TRANSFER PROTEIN/SEED STORAGE 2S ALBUMIN SUPERFAMILY PROTEIN-RELATED"/>
    <property type="match status" value="1"/>
</dbReference>
<sequence length="206" mass="20795">MMKFLILVSLILVNYECNAQIPTSPCTSSMLTSFTPCINYLTNSTSTGTSSSPTTGCCNSLRSLMSNGSGCICQILTGGVPFRLPINRTLAISLPKACNQPGVPVQCKASPGSPIPAPGPTAAFGPSASPAAVVAPGPSATTIPTTEAPALAPVSDTTPTTDGSVPATSTPTGTSSTPTSSASMPRLRLSPSLLLCSVAVMMIKLF</sequence>
<dbReference type="InterPro" id="IPR016140">
    <property type="entry name" value="Bifunc_inhib/LTP/seed_store"/>
</dbReference>
<dbReference type="Gene3D" id="1.10.110.10">
    <property type="entry name" value="Plant lipid-transfer and hydrophobic proteins"/>
    <property type="match status" value="1"/>
</dbReference>
<comment type="similarity">
    <text evidence="2">Belongs to the plant LTP family.</text>
</comment>
<evidence type="ECO:0000256" key="5">
    <source>
        <dbReference type="ARBA" id="ARBA00022729"/>
    </source>
</evidence>
<dbReference type="GO" id="GO:0005886">
    <property type="term" value="C:plasma membrane"/>
    <property type="evidence" value="ECO:0007669"/>
    <property type="project" value="UniProtKB-SubCell"/>
</dbReference>
<dbReference type="CDD" id="cd00010">
    <property type="entry name" value="AAI_LTSS"/>
    <property type="match status" value="1"/>
</dbReference>
<evidence type="ECO:0000313" key="12">
    <source>
        <dbReference type="EMBL" id="KAK9664325.1"/>
    </source>
</evidence>
<dbReference type="InterPro" id="IPR043325">
    <property type="entry name" value="LTSS"/>
</dbReference>
<evidence type="ECO:0000256" key="8">
    <source>
        <dbReference type="ARBA" id="ARBA00023288"/>
    </source>
</evidence>
<dbReference type="SMART" id="SM00499">
    <property type="entry name" value="AAI"/>
    <property type="match status" value="1"/>
</dbReference>
<proteinExistence type="inferred from homology"/>
<evidence type="ECO:0000256" key="9">
    <source>
        <dbReference type="SAM" id="MobiDB-lite"/>
    </source>
</evidence>
<keyword evidence="4" id="KW-0472">Membrane</keyword>
<evidence type="ECO:0000256" key="4">
    <source>
        <dbReference type="ARBA" id="ARBA00022622"/>
    </source>
</evidence>
<feature type="compositionally biased region" description="Low complexity" evidence="9">
    <location>
        <begin position="120"/>
        <end position="142"/>
    </location>
</feature>
<keyword evidence="3" id="KW-1003">Cell membrane</keyword>
<feature type="region of interest" description="Disordered" evidence="9">
    <location>
        <begin position="109"/>
        <end position="185"/>
    </location>
</feature>
<dbReference type="SUPFAM" id="SSF47699">
    <property type="entry name" value="Bifunctional inhibitor/lipid-transfer protein/seed storage 2S albumin"/>
    <property type="match status" value="1"/>
</dbReference>
<dbReference type="Pfam" id="PF14368">
    <property type="entry name" value="LTP_2"/>
    <property type="match status" value="1"/>
</dbReference>
<dbReference type="AlphaFoldDB" id="A0AAW1GIV3"/>
<reference evidence="12" key="1">
    <citation type="submission" date="2024-03" db="EMBL/GenBank/DDBJ databases">
        <title>WGS assembly of Saponaria officinalis var. Norfolk2.</title>
        <authorList>
            <person name="Jenkins J."/>
            <person name="Shu S."/>
            <person name="Grimwood J."/>
            <person name="Barry K."/>
            <person name="Goodstein D."/>
            <person name="Schmutz J."/>
            <person name="Leebens-Mack J."/>
            <person name="Osbourn A."/>
        </authorList>
    </citation>
    <scope>NUCLEOTIDE SEQUENCE [LARGE SCALE GENOMIC DNA]</scope>
    <source>
        <strain evidence="12">JIC</strain>
    </source>
</reference>